<organism evidence="1 2">
    <name type="scientific">Candidatus Aphodocola excrementigallinarum</name>
    <dbReference type="NCBI Taxonomy" id="2840670"/>
    <lineage>
        <taxon>Bacteria</taxon>
        <taxon>Bacillati</taxon>
        <taxon>Bacillota</taxon>
        <taxon>Bacilli</taxon>
        <taxon>Candidatus Aphodocola</taxon>
    </lineage>
</organism>
<dbReference type="AlphaFoldDB" id="A0A9D1INI5"/>
<protein>
    <submittedName>
        <fullName evidence="1">Uncharacterized protein</fullName>
    </submittedName>
</protein>
<dbReference type="EMBL" id="DVMT01000027">
    <property type="protein sequence ID" value="HIU40185.1"/>
    <property type="molecule type" value="Genomic_DNA"/>
</dbReference>
<dbReference type="Proteomes" id="UP000824074">
    <property type="component" value="Unassembled WGS sequence"/>
</dbReference>
<proteinExistence type="predicted"/>
<gene>
    <name evidence="1" type="ORF">IAB68_02650</name>
</gene>
<evidence type="ECO:0000313" key="1">
    <source>
        <dbReference type="EMBL" id="HIU40185.1"/>
    </source>
</evidence>
<sequence>MKKKLVILFVIILILIGLFAVFKVIPLGYDKKDLTGKKDFKVELGVPKLSFMKKENDNSYSYKNLRGNNILKKEIRNYLNTLDKLKCNNTTYYYDDKNDFTIINYNVKNNVLYNTISYEVRKGDYCFNLKMNEYAKKINGLKRYHTLNGEGFKLSEDEEFTPRLVVGFLDDVDLDDKTFSASLHAYYLTPNKESWKSVFKKELETSSGTYEIKGDKLYYTREKIDQKAEDINVPEVSIFKIEDGKLLLIDNYLSNYEEDVILE</sequence>
<reference evidence="1" key="1">
    <citation type="submission" date="2020-10" db="EMBL/GenBank/DDBJ databases">
        <authorList>
            <person name="Gilroy R."/>
        </authorList>
    </citation>
    <scope>NUCLEOTIDE SEQUENCE</scope>
    <source>
        <strain evidence="1">CHK193-30670</strain>
    </source>
</reference>
<reference evidence="1" key="2">
    <citation type="journal article" date="2021" name="PeerJ">
        <title>Extensive microbial diversity within the chicken gut microbiome revealed by metagenomics and culture.</title>
        <authorList>
            <person name="Gilroy R."/>
            <person name="Ravi A."/>
            <person name="Getino M."/>
            <person name="Pursley I."/>
            <person name="Horton D.L."/>
            <person name="Alikhan N.F."/>
            <person name="Baker D."/>
            <person name="Gharbi K."/>
            <person name="Hall N."/>
            <person name="Watson M."/>
            <person name="Adriaenssens E.M."/>
            <person name="Foster-Nyarko E."/>
            <person name="Jarju S."/>
            <person name="Secka A."/>
            <person name="Antonio M."/>
            <person name="Oren A."/>
            <person name="Chaudhuri R.R."/>
            <person name="La Ragione R."/>
            <person name="Hildebrand F."/>
            <person name="Pallen M.J."/>
        </authorList>
    </citation>
    <scope>NUCLEOTIDE SEQUENCE</scope>
    <source>
        <strain evidence="1">CHK193-30670</strain>
    </source>
</reference>
<accession>A0A9D1INI5</accession>
<name>A0A9D1INI5_9FIRM</name>
<evidence type="ECO:0000313" key="2">
    <source>
        <dbReference type="Proteomes" id="UP000824074"/>
    </source>
</evidence>
<comment type="caution">
    <text evidence="1">The sequence shown here is derived from an EMBL/GenBank/DDBJ whole genome shotgun (WGS) entry which is preliminary data.</text>
</comment>